<dbReference type="PROSITE" id="PS50835">
    <property type="entry name" value="IG_LIKE"/>
    <property type="match status" value="2"/>
</dbReference>
<keyword evidence="3" id="KW-1185">Reference proteome</keyword>
<accession>A0A7R8D997</accession>
<feature type="domain" description="Ig-like" evidence="1">
    <location>
        <begin position="22"/>
        <end position="131"/>
    </location>
</feature>
<protein>
    <submittedName>
        <fullName evidence="2">(salmon louse) hypothetical protein</fullName>
    </submittedName>
</protein>
<evidence type="ECO:0000259" key="1">
    <source>
        <dbReference type="PROSITE" id="PS50835"/>
    </source>
</evidence>
<dbReference type="EMBL" id="HG994588">
    <property type="protein sequence ID" value="CAF3043047.1"/>
    <property type="molecule type" value="Genomic_DNA"/>
</dbReference>
<reference evidence="2" key="1">
    <citation type="submission" date="2021-02" db="EMBL/GenBank/DDBJ databases">
        <authorList>
            <person name="Bekaert M."/>
        </authorList>
    </citation>
    <scope>NUCLEOTIDE SEQUENCE</scope>
    <source>
        <strain evidence="2">IoA-00</strain>
    </source>
</reference>
<dbReference type="Proteomes" id="UP000675881">
    <property type="component" value="Chromosome 9"/>
</dbReference>
<sequence>MINYIGECWFLLFTICLVINIPENRGIKMLRVSVPDPLILGSAADLFCDFDMEGAQLYSVKWYKNGKEFFRYMADEIDPIDTLNVHGIYVNKGKSSANRVHLKFVRWSTEGRYKCEVTAGKPSYDTIVNTSNARIVAAPRHGPTITGQKTRYPAGGWVKLNCTANSSKPATELSWYINSIQAESSWIIHYPPDIGKDGRLTSTLGLSFRIRDHHYRNQPEIKIKCTAMLSPIYLKSNEISFEVKHPLKAPVLESRGQNRKNLEVPSSVYGGLVEIVDDENYHPSHESEFESDSSKESSNILLFPFNNNGLPLRSSVITCCCGLITILFSLLLE</sequence>
<evidence type="ECO:0000313" key="3">
    <source>
        <dbReference type="Proteomes" id="UP000675881"/>
    </source>
</evidence>
<organism evidence="2 3">
    <name type="scientific">Lepeophtheirus salmonis</name>
    <name type="common">Salmon louse</name>
    <name type="synonym">Caligus salmonis</name>
    <dbReference type="NCBI Taxonomy" id="72036"/>
    <lineage>
        <taxon>Eukaryota</taxon>
        <taxon>Metazoa</taxon>
        <taxon>Ecdysozoa</taxon>
        <taxon>Arthropoda</taxon>
        <taxon>Crustacea</taxon>
        <taxon>Multicrustacea</taxon>
        <taxon>Hexanauplia</taxon>
        <taxon>Copepoda</taxon>
        <taxon>Siphonostomatoida</taxon>
        <taxon>Caligidae</taxon>
        <taxon>Lepeophtheirus</taxon>
    </lineage>
</organism>
<dbReference type="OrthoDB" id="6351205at2759"/>
<dbReference type="InterPro" id="IPR007110">
    <property type="entry name" value="Ig-like_dom"/>
</dbReference>
<evidence type="ECO:0000313" key="2">
    <source>
        <dbReference type="EMBL" id="CAF3043047.1"/>
    </source>
</evidence>
<gene>
    <name evidence="2" type="ORF">LSAA_15176</name>
</gene>
<name>A0A7R8D997_LEPSM</name>
<dbReference type="InterPro" id="IPR013783">
    <property type="entry name" value="Ig-like_fold"/>
</dbReference>
<feature type="domain" description="Ig-like" evidence="1">
    <location>
        <begin position="143"/>
        <end position="240"/>
    </location>
</feature>
<dbReference type="PANTHER" id="PTHR21261">
    <property type="entry name" value="BEAT PROTEIN"/>
    <property type="match status" value="1"/>
</dbReference>
<dbReference type="PANTHER" id="PTHR21261:SF15">
    <property type="entry name" value="BEATEN PATH IIIA, ISOFORM D-RELATED"/>
    <property type="match status" value="1"/>
</dbReference>
<dbReference type="SUPFAM" id="SSF48726">
    <property type="entry name" value="Immunoglobulin"/>
    <property type="match status" value="2"/>
</dbReference>
<dbReference type="Gene3D" id="2.60.40.10">
    <property type="entry name" value="Immunoglobulins"/>
    <property type="match status" value="2"/>
</dbReference>
<dbReference type="InterPro" id="IPR036179">
    <property type="entry name" value="Ig-like_dom_sf"/>
</dbReference>
<dbReference type="AlphaFoldDB" id="A0A7R8D997"/>
<proteinExistence type="predicted"/>